<dbReference type="PANTHER" id="PTHR43080">
    <property type="entry name" value="CBS DOMAIN-CONTAINING PROTEIN CBSX3, MITOCHONDRIAL"/>
    <property type="match status" value="1"/>
</dbReference>
<reference evidence="4" key="1">
    <citation type="submission" date="2019-08" db="EMBL/GenBank/DDBJ databases">
        <title>Carotenoids and Carotenoid Binding Proteins in the Halophilic Cyanobacterium Euhalothece sp. ZM00.</title>
        <authorList>
            <person name="Cho S.M."/>
            <person name="Song J.Y."/>
            <person name="Park Y.-I."/>
        </authorList>
    </citation>
    <scope>NUCLEOTIDE SEQUENCE [LARGE SCALE GENOMIC DNA]</scope>
    <source>
        <strain evidence="4">Z-M001</strain>
    </source>
</reference>
<keyword evidence="1 2" id="KW-0129">CBS domain</keyword>
<dbReference type="InterPro" id="IPR000644">
    <property type="entry name" value="CBS_dom"/>
</dbReference>
<dbReference type="Proteomes" id="UP000318453">
    <property type="component" value="Chromosome"/>
</dbReference>
<feature type="domain" description="CBS" evidence="3">
    <location>
        <begin position="99"/>
        <end position="152"/>
    </location>
</feature>
<dbReference type="InterPro" id="IPR046342">
    <property type="entry name" value="CBS_dom_sf"/>
</dbReference>
<dbReference type="KEGG" id="enn:FRE64_00880"/>
<organism evidence="4 5">
    <name type="scientific">Euhalothece natronophila Z-M001</name>
    <dbReference type="NCBI Taxonomy" id="522448"/>
    <lineage>
        <taxon>Bacteria</taxon>
        <taxon>Bacillati</taxon>
        <taxon>Cyanobacteriota</taxon>
        <taxon>Cyanophyceae</taxon>
        <taxon>Oscillatoriophycideae</taxon>
        <taxon>Chroococcales</taxon>
        <taxon>Halothecacae</taxon>
        <taxon>Halothece cluster</taxon>
        <taxon>Euhalothece</taxon>
    </lineage>
</organism>
<evidence type="ECO:0000256" key="1">
    <source>
        <dbReference type="ARBA" id="ARBA00023122"/>
    </source>
</evidence>
<dbReference type="OrthoDB" id="9790355at2"/>
<dbReference type="InterPro" id="IPR051257">
    <property type="entry name" value="Diverse_CBS-Domain"/>
</dbReference>
<dbReference type="Gene3D" id="3.10.580.10">
    <property type="entry name" value="CBS-domain"/>
    <property type="match status" value="1"/>
</dbReference>
<gene>
    <name evidence="4" type="ORF">FRE64_00880</name>
</gene>
<proteinExistence type="predicted"/>
<dbReference type="Pfam" id="PF00571">
    <property type="entry name" value="CBS"/>
    <property type="match status" value="2"/>
</dbReference>
<dbReference type="SUPFAM" id="SSF54631">
    <property type="entry name" value="CBS-domain pair"/>
    <property type="match status" value="1"/>
</dbReference>
<dbReference type="SMART" id="SM00116">
    <property type="entry name" value="CBS"/>
    <property type="match status" value="2"/>
</dbReference>
<protein>
    <submittedName>
        <fullName evidence="4">CBS domain-containing protein</fullName>
    </submittedName>
</protein>
<name>A0A5B8NJD9_9CHRO</name>
<sequence>MVKTVADAMTTDPAVVQPETPLKEAIKLLVEKKISGLPVVNEEGKLVGVLSESDLMWQETGVDTPPYIMFLDSVIYLQNPAQYEKELHKALGQTVGEVMSDRPIAITRDRPLKEAAQVMHKREVRRLPVVDDKEAVVGIITRGDIVKTMADQ</sequence>
<evidence type="ECO:0000313" key="4">
    <source>
        <dbReference type="EMBL" id="QDZ38621.1"/>
    </source>
</evidence>
<evidence type="ECO:0000259" key="3">
    <source>
        <dbReference type="PROSITE" id="PS51371"/>
    </source>
</evidence>
<evidence type="ECO:0000313" key="5">
    <source>
        <dbReference type="Proteomes" id="UP000318453"/>
    </source>
</evidence>
<dbReference type="EMBL" id="CP042326">
    <property type="protein sequence ID" value="QDZ38621.1"/>
    <property type="molecule type" value="Genomic_DNA"/>
</dbReference>
<keyword evidence="5" id="KW-1185">Reference proteome</keyword>
<accession>A0A5B8NJD9</accession>
<dbReference type="PANTHER" id="PTHR43080:SF26">
    <property type="entry name" value="REGULATORY PROTEIN"/>
    <property type="match status" value="1"/>
</dbReference>
<dbReference type="CDD" id="cd04586">
    <property type="entry name" value="CBS_pair_BON_assoc"/>
    <property type="match status" value="1"/>
</dbReference>
<feature type="domain" description="CBS" evidence="3">
    <location>
        <begin position="9"/>
        <end position="66"/>
    </location>
</feature>
<dbReference type="AlphaFoldDB" id="A0A5B8NJD9"/>
<dbReference type="PROSITE" id="PS51371">
    <property type="entry name" value="CBS"/>
    <property type="match status" value="2"/>
</dbReference>
<dbReference type="RefSeq" id="WP_146294232.1">
    <property type="nucleotide sequence ID" value="NZ_CP042326.1"/>
</dbReference>
<evidence type="ECO:0000256" key="2">
    <source>
        <dbReference type="PROSITE-ProRule" id="PRU00703"/>
    </source>
</evidence>